<dbReference type="EMBL" id="JBHTAT010000004">
    <property type="protein sequence ID" value="MFC7257176.1"/>
    <property type="molecule type" value="Genomic_DNA"/>
</dbReference>
<comment type="caution">
    <text evidence="10">The sequence shown here is derived from an EMBL/GenBank/DDBJ whole genome shotgun (WGS) entry which is preliminary data.</text>
</comment>
<accession>A0ABD6A3H8</accession>
<keyword evidence="5 8" id="KW-1133">Transmembrane helix</keyword>
<keyword evidence="4" id="KW-0547">Nucleotide-binding</keyword>
<protein>
    <recommendedName>
        <fullName evidence="9">Pycsar effector protein domain-containing protein</fullName>
    </recommendedName>
</protein>
<evidence type="ECO:0000259" key="9">
    <source>
        <dbReference type="Pfam" id="PF18967"/>
    </source>
</evidence>
<evidence type="ECO:0000313" key="10">
    <source>
        <dbReference type="EMBL" id="MFC7257176.1"/>
    </source>
</evidence>
<evidence type="ECO:0000256" key="7">
    <source>
        <dbReference type="ARBA" id="ARBA00023136"/>
    </source>
</evidence>
<dbReference type="InterPro" id="IPR043760">
    <property type="entry name" value="PycTM_dom"/>
</dbReference>
<feature type="transmembrane region" description="Helical" evidence="8">
    <location>
        <begin position="29"/>
        <end position="49"/>
    </location>
</feature>
<evidence type="ECO:0000313" key="11">
    <source>
        <dbReference type="Proteomes" id="UP001596434"/>
    </source>
</evidence>
<evidence type="ECO:0000256" key="4">
    <source>
        <dbReference type="ARBA" id="ARBA00022741"/>
    </source>
</evidence>
<organism evidence="10 11">
    <name type="scientific">Haloplanus litoreus</name>
    <dbReference type="NCBI Taxonomy" id="767515"/>
    <lineage>
        <taxon>Archaea</taxon>
        <taxon>Methanobacteriati</taxon>
        <taxon>Methanobacteriota</taxon>
        <taxon>Stenosarchaea group</taxon>
        <taxon>Halobacteria</taxon>
        <taxon>Halobacteriales</taxon>
        <taxon>Haloferacaceae</taxon>
        <taxon>Haloplanus</taxon>
    </lineage>
</organism>
<evidence type="ECO:0000256" key="1">
    <source>
        <dbReference type="ARBA" id="ARBA00004236"/>
    </source>
</evidence>
<evidence type="ECO:0000256" key="8">
    <source>
        <dbReference type="SAM" id="Phobius"/>
    </source>
</evidence>
<dbReference type="Pfam" id="PF18967">
    <property type="entry name" value="PycTM"/>
    <property type="match status" value="1"/>
</dbReference>
<keyword evidence="7 8" id="KW-0472">Membrane</keyword>
<dbReference type="AlphaFoldDB" id="A0ABD6A3H8"/>
<reference evidence="10 11" key="1">
    <citation type="journal article" date="2019" name="Int. J. Syst. Evol. Microbiol.">
        <title>The Global Catalogue of Microorganisms (GCM) 10K type strain sequencing project: providing services to taxonomists for standard genome sequencing and annotation.</title>
        <authorList>
            <consortium name="The Broad Institute Genomics Platform"/>
            <consortium name="The Broad Institute Genome Sequencing Center for Infectious Disease"/>
            <person name="Wu L."/>
            <person name="Ma J."/>
        </authorList>
    </citation>
    <scope>NUCLEOTIDE SEQUENCE [LARGE SCALE GENOMIC DNA]</scope>
    <source>
        <strain evidence="10 11">GX21</strain>
    </source>
</reference>
<keyword evidence="11" id="KW-1185">Reference proteome</keyword>
<evidence type="ECO:0000256" key="6">
    <source>
        <dbReference type="ARBA" id="ARBA00023118"/>
    </source>
</evidence>
<sequence length="192" mass="21460">MKDEQESFVYAVQSHLNTYIKVADQKASILLTAQLAFLGLFSNALRTLFSDTGLLFHSLATLTTVAALAGIFLAGWVVYLEHNHRMSMRDFSSGTISWTTPRQPPTVMRSLSLRTAGFTTNSLLKTIPWPRSPRRNTTISESRSVLRQPWLYSRLLLAGCISSRRGLGTSRSARRPSGERPVERVRTFGVLS</sequence>
<name>A0ABD6A3H8_9EURY</name>
<keyword evidence="6" id="KW-0051">Antiviral defense</keyword>
<feature type="transmembrane region" description="Helical" evidence="8">
    <location>
        <begin position="55"/>
        <end position="79"/>
    </location>
</feature>
<evidence type="ECO:0000256" key="5">
    <source>
        <dbReference type="ARBA" id="ARBA00022989"/>
    </source>
</evidence>
<keyword evidence="2" id="KW-1003">Cell membrane</keyword>
<gene>
    <name evidence="10" type="ORF">ACFQKE_18105</name>
</gene>
<dbReference type="Proteomes" id="UP001596434">
    <property type="component" value="Unassembled WGS sequence"/>
</dbReference>
<evidence type="ECO:0000256" key="3">
    <source>
        <dbReference type="ARBA" id="ARBA00022692"/>
    </source>
</evidence>
<dbReference type="RefSeq" id="WP_379706954.1">
    <property type="nucleotide sequence ID" value="NZ_JBHTAT010000004.1"/>
</dbReference>
<evidence type="ECO:0000256" key="2">
    <source>
        <dbReference type="ARBA" id="ARBA00022475"/>
    </source>
</evidence>
<keyword evidence="3 8" id="KW-0812">Transmembrane</keyword>
<feature type="domain" description="Pycsar effector protein" evidence="9">
    <location>
        <begin position="11"/>
        <end position="79"/>
    </location>
</feature>
<comment type="subcellular location">
    <subcellularLocation>
        <location evidence="1">Cell membrane</location>
    </subcellularLocation>
</comment>
<proteinExistence type="predicted"/>
<dbReference type="GeneID" id="96955468"/>